<keyword evidence="4" id="KW-0233">DNA recombination</keyword>
<sequence>MATKNATIHRYISGQPYRLAAGRDAPCGPVVDHLTDHLAVIALDIEKPSAMHFMQRMHQEMKIRFYTRRTVKSYLASVRSLLRWFGRAPHLLAREHVRRYLEYLVDAGQSASSISVALSAIRTTWDKMCFRDVTLGLATPRRPRQRFVVCSREEVCTLLAAAPSRRDKLLIGLMYGAGLRVSEVTRLRWCDIDADRQQIFVQQGKGNADRHVQLPIQYRDLLTPSAADTISPSGTNRKSPTPSVQGADFIFRTESGHRSQSNRHLSPRTVQRILQRACRVGGLKKQITPHSLRHAFATHSFEQGCDIRRIQKVLGHVRLETTTLYVHVAKEQTNFPSPLDQLHHRQPNNATTESSQPRSQTTTKATVGRLRLHHRRDPSTGDATYRAEHRTQFTIELIRGNRREFLTGIVAHTPRPGLVTIEIPPIEQWKPIANRLGQAVVSRIQEAEFYEIIQQLITRRMLCLSSIPSSQTAVATPAHPTNPATKHSPP</sequence>
<evidence type="ECO:0000313" key="10">
    <source>
        <dbReference type="Proteomes" id="UP000318288"/>
    </source>
</evidence>
<dbReference type="Pfam" id="PF13495">
    <property type="entry name" value="Phage_int_SAM_4"/>
    <property type="match status" value="1"/>
</dbReference>
<evidence type="ECO:0000256" key="1">
    <source>
        <dbReference type="ARBA" id="ARBA00008857"/>
    </source>
</evidence>
<evidence type="ECO:0000259" key="7">
    <source>
        <dbReference type="PROSITE" id="PS51898"/>
    </source>
</evidence>
<dbReference type="GO" id="GO:0006310">
    <property type="term" value="P:DNA recombination"/>
    <property type="evidence" value="ECO:0007669"/>
    <property type="project" value="UniProtKB-KW"/>
</dbReference>
<dbReference type="InterPro" id="IPR050090">
    <property type="entry name" value="Tyrosine_recombinase_XerCD"/>
</dbReference>
<gene>
    <name evidence="9" type="primary">xerD_5</name>
    <name evidence="9" type="ORF">Poly51_40550</name>
</gene>
<keyword evidence="3 5" id="KW-0238">DNA-binding</keyword>
<evidence type="ECO:0000256" key="5">
    <source>
        <dbReference type="PROSITE-ProRule" id="PRU01248"/>
    </source>
</evidence>
<dbReference type="InterPro" id="IPR044068">
    <property type="entry name" value="CB"/>
</dbReference>
<protein>
    <submittedName>
        <fullName evidence="9">Tyrosine recombinase XerD</fullName>
    </submittedName>
</protein>
<dbReference type="GO" id="GO:0015074">
    <property type="term" value="P:DNA integration"/>
    <property type="evidence" value="ECO:0007669"/>
    <property type="project" value="UniProtKB-KW"/>
</dbReference>
<dbReference type="AlphaFoldDB" id="A0A5C6ENX4"/>
<dbReference type="InterPro" id="IPR011010">
    <property type="entry name" value="DNA_brk_join_enz"/>
</dbReference>
<dbReference type="PROSITE" id="PS51900">
    <property type="entry name" value="CB"/>
    <property type="match status" value="1"/>
</dbReference>
<dbReference type="SUPFAM" id="SSF56349">
    <property type="entry name" value="DNA breaking-rejoining enzymes"/>
    <property type="match status" value="1"/>
</dbReference>
<feature type="domain" description="Core-binding (CB)" evidence="8">
    <location>
        <begin position="48"/>
        <end position="129"/>
    </location>
</feature>
<dbReference type="RefSeq" id="WP_146459454.1">
    <property type="nucleotide sequence ID" value="NZ_SJPW01000005.1"/>
</dbReference>
<dbReference type="Gene3D" id="1.10.150.130">
    <property type="match status" value="1"/>
</dbReference>
<dbReference type="EMBL" id="SJPW01000005">
    <property type="protein sequence ID" value="TWU50762.1"/>
    <property type="molecule type" value="Genomic_DNA"/>
</dbReference>
<dbReference type="PANTHER" id="PTHR30349:SF64">
    <property type="entry name" value="PROPHAGE INTEGRASE INTD-RELATED"/>
    <property type="match status" value="1"/>
</dbReference>
<dbReference type="Gene3D" id="1.10.443.10">
    <property type="entry name" value="Intergrase catalytic core"/>
    <property type="match status" value="1"/>
</dbReference>
<feature type="compositionally biased region" description="Polar residues" evidence="6">
    <location>
        <begin position="226"/>
        <end position="244"/>
    </location>
</feature>
<dbReference type="InterPro" id="IPR002104">
    <property type="entry name" value="Integrase_catalytic"/>
</dbReference>
<reference evidence="9 10" key="1">
    <citation type="submission" date="2019-02" db="EMBL/GenBank/DDBJ databases">
        <title>Deep-cultivation of Planctomycetes and their phenomic and genomic characterization uncovers novel biology.</title>
        <authorList>
            <person name="Wiegand S."/>
            <person name="Jogler M."/>
            <person name="Boedeker C."/>
            <person name="Pinto D."/>
            <person name="Vollmers J."/>
            <person name="Rivas-Marin E."/>
            <person name="Kohn T."/>
            <person name="Peeters S.H."/>
            <person name="Heuer A."/>
            <person name="Rast P."/>
            <person name="Oberbeckmann S."/>
            <person name="Bunk B."/>
            <person name="Jeske O."/>
            <person name="Meyerdierks A."/>
            <person name="Storesund J.E."/>
            <person name="Kallscheuer N."/>
            <person name="Luecker S."/>
            <person name="Lage O.M."/>
            <person name="Pohl T."/>
            <person name="Merkel B.J."/>
            <person name="Hornburger P."/>
            <person name="Mueller R.-W."/>
            <person name="Bruemmer F."/>
            <person name="Labrenz M."/>
            <person name="Spormann A.M."/>
            <person name="Op Den Camp H."/>
            <person name="Overmann J."/>
            <person name="Amann R."/>
            <person name="Jetten M.S.M."/>
            <person name="Mascher T."/>
            <person name="Medema M.H."/>
            <person name="Devos D.P."/>
            <person name="Kaster A.-K."/>
            <person name="Ovreas L."/>
            <person name="Rohde M."/>
            <person name="Galperin M.Y."/>
            <person name="Jogler C."/>
        </authorList>
    </citation>
    <scope>NUCLEOTIDE SEQUENCE [LARGE SCALE GENOMIC DNA]</scope>
    <source>
        <strain evidence="9 10">Poly51</strain>
    </source>
</reference>
<keyword evidence="2" id="KW-0229">DNA integration</keyword>
<evidence type="ECO:0000256" key="2">
    <source>
        <dbReference type="ARBA" id="ARBA00022908"/>
    </source>
</evidence>
<keyword evidence="10" id="KW-1185">Reference proteome</keyword>
<feature type="region of interest" description="Disordered" evidence="6">
    <location>
        <begin position="470"/>
        <end position="490"/>
    </location>
</feature>
<dbReference type="GO" id="GO:0003677">
    <property type="term" value="F:DNA binding"/>
    <property type="evidence" value="ECO:0007669"/>
    <property type="project" value="UniProtKB-UniRule"/>
</dbReference>
<accession>A0A5C6ENX4</accession>
<evidence type="ECO:0000259" key="8">
    <source>
        <dbReference type="PROSITE" id="PS51900"/>
    </source>
</evidence>
<dbReference type="InterPro" id="IPR004107">
    <property type="entry name" value="Integrase_SAM-like_N"/>
</dbReference>
<feature type="compositionally biased region" description="Polar residues" evidence="6">
    <location>
        <begin position="347"/>
        <end position="365"/>
    </location>
</feature>
<dbReference type="Pfam" id="PF00589">
    <property type="entry name" value="Phage_integrase"/>
    <property type="match status" value="1"/>
</dbReference>
<evidence type="ECO:0000313" key="9">
    <source>
        <dbReference type="EMBL" id="TWU50762.1"/>
    </source>
</evidence>
<feature type="domain" description="Tyr recombinase" evidence="7">
    <location>
        <begin position="145"/>
        <end position="338"/>
    </location>
</feature>
<dbReference type="InterPro" id="IPR013762">
    <property type="entry name" value="Integrase-like_cat_sf"/>
</dbReference>
<feature type="region of interest" description="Disordered" evidence="6">
    <location>
        <begin position="226"/>
        <end position="245"/>
    </location>
</feature>
<proteinExistence type="inferred from homology"/>
<evidence type="ECO:0000256" key="6">
    <source>
        <dbReference type="SAM" id="MobiDB-lite"/>
    </source>
</evidence>
<dbReference type="Proteomes" id="UP000318288">
    <property type="component" value="Unassembled WGS sequence"/>
</dbReference>
<comment type="caution">
    <text evidence="9">The sequence shown here is derived from an EMBL/GenBank/DDBJ whole genome shotgun (WGS) entry which is preliminary data.</text>
</comment>
<name>A0A5C6ENX4_9BACT</name>
<dbReference type="PANTHER" id="PTHR30349">
    <property type="entry name" value="PHAGE INTEGRASE-RELATED"/>
    <property type="match status" value="1"/>
</dbReference>
<dbReference type="PROSITE" id="PS51898">
    <property type="entry name" value="TYR_RECOMBINASE"/>
    <property type="match status" value="1"/>
</dbReference>
<feature type="region of interest" description="Disordered" evidence="6">
    <location>
        <begin position="335"/>
        <end position="368"/>
    </location>
</feature>
<comment type="similarity">
    <text evidence="1">Belongs to the 'phage' integrase family.</text>
</comment>
<organism evidence="9 10">
    <name type="scientific">Rubripirellula tenax</name>
    <dbReference type="NCBI Taxonomy" id="2528015"/>
    <lineage>
        <taxon>Bacteria</taxon>
        <taxon>Pseudomonadati</taxon>
        <taxon>Planctomycetota</taxon>
        <taxon>Planctomycetia</taxon>
        <taxon>Pirellulales</taxon>
        <taxon>Pirellulaceae</taxon>
        <taxon>Rubripirellula</taxon>
    </lineage>
</organism>
<dbReference type="InterPro" id="IPR010998">
    <property type="entry name" value="Integrase_recombinase_N"/>
</dbReference>
<evidence type="ECO:0000256" key="4">
    <source>
        <dbReference type="ARBA" id="ARBA00023172"/>
    </source>
</evidence>
<dbReference type="OrthoDB" id="255655at2"/>
<evidence type="ECO:0000256" key="3">
    <source>
        <dbReference type="ARBA" id="ARBA00023125"/>
    </source>
</evidence>